<dbReference type="Gene3D" id="1.10.340.70">
    <property type="match status" value="1"/>
</dbReference>
<dbReference type="InterPro" id="IPR041588">
    <property type="entry name" value="Integrase_H2C2"/>
</dbReference>
<dbReference type="KEGG" id="ghi:107887847"/>
<dbReference type="Pfam" id="PF17921">
    <property type="entry name" value="Integrase_H2C2"/>
    <property type="match status" value="1"/>
</dbReference>
<dbReference type="InterPro" id="IPR056924">
    <property type="entry name" value="SH3_Tf2-1"/>
</dbReference>
<dbReference type="PANTHER" id="PTHR46148">
    <property type="entry name" value="CHROMO DOMAIN-CONTAINING PROTEIN"/>
    <property type="match status" value="1"/>
</dbReference>
<name>A0A1U8HNF5_GOSHI</name>
<organism evidence="3 4">
    <name type="scientific">Gossypium hirsutum</name>
    <name type="common">Upland cotton</name>
    <name type="synonym">Gossypium mexicanum</name>
    <dbReference type="NCBI Taxonomy" id="3635"/>
    <lineage>
        <taxon>Eukaryota</taxon>
        <taxon>Viridiplantae</taxon>
        <taxon>Streptophyta</taxon>
        <taxon>Embryophyta</taxon>
        <taxon>Tracheophyta</taxon>
        <taxon>Spermatophyta</taxon>
        <taxon>Magnoliopsida</taxon>
        <taxon>eudicotyledons</taxon>
        <taxon>Gunneridae</taxon>
        <taxon>Pentapetalae</taxon>
        <taxon>rosids</taxon>
        <taxon>malvids</taxon>
        <taxon>Malvales</taxon>
        <taxon>Malvaceae</taxon>
        <taxon>Malvoideae</taxon>
        <taxon>Gossypium</taxon>
    </lineage>
</organism>
<dbReference type="Pfam" id="PF24626">
    <property type="entry name" value="SH3_Tf2-1"/>
    <property type="match status" value="1"/>
</dbReference>
<proteinExistence type="predicted"/>
<reference evidence="4" key="2">
    <citation type="submission" date="2025-08" db="UniProtKB">
        <authorList>
            <consortium name="RefSeq"/>
        </authorList>
    </citation>
    <scope>IDENTIFICATION</scope>
</reference>
<dbReference type="PaxDb" id="3635-A0A1U8HNF5"/>
<dbReference type="STRING" id="3635.A0A1U8HNF5"/>
<evidence type="ECO:0000313" key="4">
    <source>
        <dbReference type="RefSeq" id="XP_016667561.1"/>
    </source>
</evidence>
<evidence type="ECO:0000313" key="3">
    <source>
        <dbReference type="Proteomes" id="UP000818029"/>
    </source>
</evidence>
<keyword evidence="3" id="KW-1185">Reference proteome</keyword>
<dbReference type="OrthoDB" id="1736806at2759"/>
<gene>
    <name evidence="4" type="primary">LOC107887847</name>
</gene>
<evidence type="ECO:0008006" key="5">
    <source>
        <dbReference type="Google" id="ProtNLM"/>
    </source>
</evidence>
<dbReference type="Proteomes" id="UP000818029">
    <property type="component" value="Chromosome A01"/>
</dbReference>
<dbReference type="GeneID" id="107887847"/>
<reference evidence="3" key="1">
    <citation type="journal article" date="2020" name="Nat. Genet.">
        <title>Genomic diversifications of five Gossypium allopolyploid species and their impact on cotton improvement.</title>
        <authorList>
            <person name="Chen Z.J."/>
            <person name="Sreedasyam A."/>
            <person name="Ando A."/>
            <person name="Song Q."/>
            <person name="De Santiago L.M."/>
            <person name="Hulse-Kemp A.M."/>
            <person name="Ding M."/>
            <person name="Ye W."/>
            <person name="Kirkbride R.C."/>
            <person name="Jenkins J."/>
            <person name="Plott C."/>
            <person name="Lovell J."/>
            <person name="Lin Y.M."/>
            <person name="Vaughn R."/>
            <person name="Liu B."/>
            <person name="Simpson S."/>
            <person name="Scheffler B.E."/>
            <person name="Wen L."/>
            <person name="Saski C.A."/>
            <person name="Grover C.E."/>
            <person name="Hu G."/>
            <person name="Conover J.L."/>
            <person name="Carlson J.W."/>
            <person name="Shu S."/>
            <person name="Boston L.B."/>
            <person name="Williams M."/>
            <person name="Peterson D.G."/>
            <person name="McGee K."/>
            <person name="Jones D.C."/>
            <person name="Wendel J.F."/>
            <person name="Stelly D.M."/>
            <person name="Grimwood J."/>
            <person name="Schmutz J."/>
        </authorList>
    </citation>
    <scope>NUCLEOTIDE SEQUENCE [LARGE SCALE GENOMIC DNA]</scope>
    <source>
        <strain evidence="3">cv. TM-1</strain>
    </source>
</reference>
<dbReference type="SUPFAM" id="SSF54160">
    <property type="entry name" value="Chromo domain-like"/>
    <property type="match status" value="1"/>
</dbReference>
<dbReference type="PANTHER" id="PTHR46148:SF44">
    <property type="entry name" value="GAG-POL POLYPROTEIN"/>
    <property type="match status" value="1"/>
</dbReference>
<feature type="domain" description="Integrase zinc-binding" evidence="1">
    <location>
        <begin position="71"/>
        <end position="118"/>
    </location>
</feature>
<feature type="domain" description="Tf2-1-like SH3-like" evidence="2">
    <location>
        <begin position="187"/>
        <end position="226"/>
    </location>
</feature>
<sequence>MFARLSLYDDGSVLAKLQVRPTWTDQIKEKQLLDESLVPRFQQVKKGETLEFGLNREGVLCFRGRMCILNDSELRQSILREAHGSPYAMHPGGNKLYRDLRDMYWWPGLKREVIDYVRAVGRIICNWQNLRIATAINPTKLGECRILGPELVADTESKVKLIRERLKEAFDRQKSYADLKRKGIEYSVGDYVFLKRVGPVAYQLELPLELEKVHDIFHVSMLRRYHSDPSHVIPIEEIEVRPDLTIEEEPVQILKRNVKVLRKKSVSLVKVLWRNHGTEEATWEPEESMWH</sequence>
<protein>
    <recommendedName>
        <fullName evidence="5">DNA/RNA polymerases superfamily protein</fullName>
    </recommendedName>
</protein>
<evidence type="ECO:0000259" key="1">
    <source>
        <dbReference type="Pfam" id="PF17921"/>
    </source>
</evidence>
<accession>A0A1U8HNF5</accession>
<dbReference type="InterPro" id="IPR016197">
    <property type="entry name" value="Chromo-like_dom_sf"/>
</dbReference>
<evidence type="ECO:0000259" key="2">
    <source>
        <dbReference type="Pfam" id="PF24626"/>
    </source>
</evidence>
<dbReference type="RefSeq" id="XP_016667561.1">
    <property type="nucleotide sequence ID" value="XM_016812072.1"/>
</dbReference>
<dbReference type="AlphaFoldDB" id="A0A1U8HNF5"/>